<organism evidence="1 2">
    <name type="scientific">Pseudobacteroides cellulosolvens ATCC 35603 = DSM 2933</name>
    <dbReference type="NCBI Taxonomy" id="398512"/>
    <lineage>
        <taxon>Bacteria</taxon>
        <taxon>Bacillati</taxon>
        <taxon>Bacillota</taxon>
        <taxon>Clostridia</taxon>
        <taxon>Eubacteriales</taxon>
        <taxon>Oscillospiraceae</taxon>
        <taxon>Pseudobacteroides</taxon>
    </lineage>
</organism>
<dbReference type="InterPro" id="IPR012851">
    <property type="entry name" value="Spore_coat_CotF-like"/>
</dbReference>
<dbReference type="EMBL" id="LGTC01000001">
    <property type="protein sequence ID" value="KNY29157.1"/>
    <property type="molecule type" value="Genomic_DNA"/>
</dbReference>
<gene>
    <name evidence="1" type="ORF">Bccel_4431</name>
</gene>
<dbReference type="eggNOG" id="COG5577">
    <property type="taxonomic scope" value="Bacteria"/>
</dbReference>
<protein>
    <submittedName>
        <fullName evidence="1">Coat F domain protein</fullName>
    </submittedName>
</protein>
<keyword evidence="2" id="KW-1185">Reference proteome</keyword>
<comment type="caution">
    <text evidence="1">The sequence shown here is derived from an EMBL/GenBank/DDBJ whole genome shotgun (WGS) entry which is preliminary data.</text>
</comment>
<reference evidence="2" key="1">
    <citation type="submission" date="2015-07" db="EMBL/GenBank/DDBJ databases">
        <title>Near-Complete Genome Sequence of the Cellulolytic Bacterium Bacteroides (Pseudobacteroides) cellulosolvens ATCC 35603.</title>
        <authorList>
            <person name="Dassa B."/>
            <person name="Utturkar S.M."/>
            <person name="Klingeman D.M."/>
            <person name="Hurt R.A."/>
            <person name="Keller M."/>
            <person name="Xu J."/>
            <person name="Reddy Y.H.K."/>
            <person name="Borovok I."/>
            <person name="Grinberg I.R."/>
            <person name="Lamed R."/>
            <person name="Zhivin O."/>
            <person name="Bayer E.A."/>
            <person name="Brown S.D."/>
        </authorList>
    </citation>
    <scope>NUCLEOTIDE SEQUENCE [LARGE SCALE GENOMIC DNA]</scope>
    <source>
        <strain evidence="2">DSM 2933</strain>
    </source>
</reference>
<dbReference type="RefSeq" id="WP_036937112.1">
    <property type="nucleotide sequence ID" value="NZ_JQKC01000005.1"/>
</dbReference>
<proteinExistence type="predicted"/>
<evidence type="ECO:0000313" key="1">
    <source>
        <dbReference type="EMBL" id="KNY29157.1"/>
    </source>
</evidence>
<dbReference type="Proteomes" id="UP000036923">
    <property type="component" value="Unassembled WGS sequence"/>
</dbReference>
<dbReference type="Pfam" id="PF07875">
    <property type="entry name" value="Coat_F"/>
    <property type="match status" value="1"/>
</dbReference>
<accession>A0A0L6JUQ3</accession>
<dbReference type="OrthoDB" id="1647790at2"/>
<evidence type="ECO:0000313" key="2">
    <source>
        <dbReference type="Proteomes" id="UP000036923"/>
    </source>
</evidence>
<sequence>MINESVVTSKSGVQKIGKPVSNELPKVKDANVNLRDRLNDILLTTKHNLISYQIAINELINEELRQCAIDNRNRNQDIHNRVFTELFNLGEYQADLATPPQVTDTFEVFTNYKTQLPYKQ</sequence>
<dbReference type="AlphaFoldDB" id="A0A0L6JUQ3"/>
<dbReference type="STRING" id="398512.Bccel_4431"/>
<name>A0A0L6JUQ3_9FIRM</name>